<organism evidence="1 2">
    <name type="scientific">Mucilaginibacter frigoritolerans</name>
    <dbReference type="NCBI Taxonomy" id="652788"/>
    <lineage>
        <taxon>Bacteria</taxon>
        <taxon>Pseudomonadati</taxon>
        <taxon>Bacteroidota</taxon>
        <taxon>Sphingobacteriia</taxon>
        <taxon>Sphingobacteriales</taxon>
        <taxon>Sphingobacteriaceae</taxon>
        <taxon>Mucilaginibacter</taxon>
    </lineage>
</organism>
<proteinExistence type="predicted"/>
<gene>
    <name evidence="1" type="ORF">JN11_00667</name>
</gene>
<sequence>MSSNFTVKRLCEQCGNVFEAKTTVTRFCGKLCNKRNFKQRIRGVKMAAMDEVVKSILDKPSDDLKATEFLSVRLAAKLLGASQKIIYSMIRSGRLKAVNLSKRKTTVYRKEIDNLFALPEIDSTNISLKPEIVECYHMAEAQEKFNISEKALYELIKRNHISKFQAGWYTYVAKSDLDKIFCLTV</sequence>
<evidence type="ECO:0000313" key="2">
    <source>
        <dbReference type="Proteomes" id="UP000317010"/>
    </source>
</evidence>
<dbReference type="RefSeq" id="WP_144909570.1">
    <property type="nucleotide sequence ID" value="NZ_VLLI01000001.1"/>
</dbReference>
<comment type="caution">
    <text evidence="1">The sequence shown here is derived from an EMBL/GenBank/DDBJ whole genome shotgun (WGS) entry which is preliminary data.</text>
</comment>
<name>A0A562UGP5_9SPHI</name>
<evidence type="ECO:0000313" key="1">
    <source>
        <dbReference type="EMBL" id="TWJ04943.1"/>
    </source>
</evidence>
<reference evidence="1 2" key="1">
    <citation type="submission" date="2019-07" db="EMBL/GenBank/DDBJ databases">
        <title>Genomic Encyclopedia of Archaeal and Bacterial Type Strains, Phase II (KMG-II): from individual species to whole genera.</title>
        <authorList>
            <person name="Goeker M."/>
        </authorList>
    </citation>
    <scope>NUCLEOTIDE SEQUENCE [LARGE SCALE GENOMIC DNA]</scope>
    <source>
        <strain evidence="1 2">ATCC BAA-1854</strain>
    </source>
</reference>
<accession>A0A562UGP5</accession>
<dbReference type="AlphaFoldDB" id="A0A562UGP5"/>
<keyword evidence="2" id="KW-1185">Reference proteome</keyword>
<protein>
    <submittedName>
        <fullName evidence="1">Excisionase family DNA binding protein</fullName>
    </submittedName>
</protein>
<dbReference type="OrthoDB" id="1003442at2"/>
<dbReference type="Proteomes" id="UP000317010">
    <property type="component" value="Unassembled WGS sequence"/>
</dbReference>
<dbReference type="EMBL" id="VLLI01000001">
    <property type="protein sequence ID" value="TWJ04943.1"/>
    <property type="molecule type" value="Genomic_DNA"/>
</dbReference>